<sequence length="416" mass="46980">MAFTGHFPDEIILEIFAYLSCSSLASTSQASHRFHAISQPLLYRAPVLITNPRTQDTLEIFLNSLLTPGREWLAYHVQSLTLQLYRPRAGVGVTPEIATVASRLMINWQPLTAQYTYLVILLNLLPRLRTIDFSPPHSNRGFDQFLTETRLAPLITFHPEGLPIALQSLREFRCIQRDNSHGLTAVAPIALMNLPSIRIIEIHLDTADNSYLSTCTGNPSSNVTDLRLSYEGAIFWSFQTILKIPRALERFSCTVTSDEGYFLPTLKNSLEPLRNSLQSLRLDFTEVTETYSSEDEDEDDLVAHVIKPLRDWPVLRTVMTSLMPLLGMGLWPDSPRLVDVLPVGIRELEILSDYYWSPVETVREVLEMLGEKMVMVPALEKLAVLTAERLKPEARERLRVACDAAGVTLVEDTSSW</sequence>
<accession>A0ABR3G5A9</accession>
<dbReference type="EMBL" id="JBBBZM010000298">
    <property type="protein sequence ID" value="KAL0631115.1"/>
    <property type="molecule type" value="Genomic_DNA"/>
</dbReference>
<protein>
    <recommendedName>
        <fullName evidence="1">F-box domain-containing protein</fullName>
    </recommendedName>
</protein>
<proteinExistence type="predicted"/>
<gene>
    <name evidence="2" type="ORF">Q9L58_010029</name>
</gene>
<evidence type="ECO:0000313" key="3">
    <source>
        <dbReference type="Proteomes" id="UP001447188"/>
    </source>
</evidence>
<comment type="caution">
    <text evidence="2">The sequence shown here is derived from an EMBL/GenBank/DDBJ whole genome shotgun (WGS) entry which is preliminary data.</text>
</comment>
<dbReference type="Gene3D" id="1.20.1280.50">
    <property type="match status" value="1"/>
</dbReference>
<dbReference type="Pfam" id="PF12937">
    <property type="entry name" value="F-box-like"/>
    <property type="match status" value="1"/>
</dbReference>
<name>A0ABR3G5A9_9PEZI</name>
<evidence type="ECO:0000313" key="2">
    <source>
        <dbReference type="EMBL" id="KAL0631115.1"/>
    </source>
</evidence>
<dbReference type="InterPro" id="IPR001810">
    <property type="entry name" value="F-box_dom"/>
</dbReference>
<dbReference type="InterPro" id="IPR036047">
    <property type="entry name" value="F-box-like_dom_sf"/>
</dbReference>
<dbReference type="Proteomes" id="UP001447188">
    <property type="component" value="Unassembled WGS sequence"/>
</dbReference>
<organism evidence="2 3">
    <name type="scientific">Discina gigas</name>
    <dbReference type="NCBI Taxonomy" id="1032678"/>
    <lineage>
        <taxon>Eukaryota</taxon>
        <taxon>Fungi</taxon>
        <taxon>Dikarya</taxon>
        <taxon>Ascomycota</taxon>
        <taxon>Pezizomycotina</taxon>
        <taxon>Pezizomycetes</taxon>
        <taxon>Pezizales</taxon>
        <taxon>Discinaceae</taxon>
        <taxon>Discina</taxon>
    </lineage>
</organism>
<feature type="domain" description="F-box" evidence="1">
    <location>
        <begin position="8"/>
        <end position="47"/>
    </location>
</feature>
<evidence type="ECO:0000259" key="1">
    <source>
        <dbReference type="Pfam" id="PF12937"/>
    </source>
</evidence>
<reference evidence="2 3" key="1">
    <citation type="submission" date="2024-02" db="EMBL/GenBank/DDBJ databases">
        <title>Discinaceae phylogenomics.</title>
        <authorList>
            <person name="Dirks A.C."/>
            <person name="James T.Y."/>
        </authorList>
    </citation>
    <scope>NUCLEOTIDE SEQUENCE [LARGE SCALE GENOMIC DNA]</scope>
    <source>
        <strain evidence="2 3">ACD0624</strain>
    </source>
</reference>
<dbReference type="SUPFAM" id="SSF81383">
    <property type="entry name" value="F-box domain"/>
    <property type="match status" value="1"/>
</dbReference>
<keyword evidence="3" id="KW-1185">Reference proteome</keyword>
<dbReference type="CDD" id="cd09917">
    <property type="entry name" value="F-box_SF"/>
    <property type="match status" value="1"/>
</dbReference>